<keyword evidence="2" id="KW-0812">Transmembrane</keyword>
<sequence>MTEQRHIVIVGGGIIGSSIAYFLSRAKNCPAVTLLESSKNVAPGASGKAGGFLALDWHGTSTASLAALSYDLHRQLAEENNGAERWGYRQVETHNLRLDTSRKPRTKPKVSWMNPNVFTTTSPMGGGGSTAQVTPGLLTNFLVEQAQAKGVTLRVQTKAVGLDMADDKVRGVKVESNGKEETIPATDVVLATGYRPWTGKVLQQWFTPKTLPSFLRSASVIDGTRAHSIVIQAAKNHQLSADCFFSEMSYGNSAGAPELYIRPKGVAYISGGSDDVPLPELADEVSYDPRLTKELQRQAAVVSPEYLDVSKDADLKAEQACYLPLSPRTAAPILGGNPEVGLFVAAGHSVWGINNSLGTGKVMSELLLDGKATSADIRHLNP</sequence>
<reference evidence="4" key="1">
    <citation type="submission" date="2023-03" db="EMBL/GenBank/DDBJ databases">
        <title>Mating type loci evolution in Malassezia.</title>
        <authorList>
            <person name="Coelho M.A."/>
        </authorList>
    </citation>
    <scope>NUCLEOTIDE SEQUENCE</scope>
    <source>
        <strain evidence="4">CBS 7876</strain>
    </source>
</reference>
<dbReference type="Proteomes" id="UP001214603">
    <property type="component" value="Chromosome 1"/>
</dbReference>
<proteinExistence type="predicted"/>
<organism evidence="4 5">
    <name type="scientific">Malassezia obtusa</name>
    <dbReference type="NCBI Taxonomy" id="76774"/>
    <lineage>
        <taxon>Eukaryota</taxon>
        <taxon>Fungi</taxon>
        <taxon>Dikarya</taxon>
        <taxon>Basidiomycota</taxon>
        <taxon>Ustilaginomycotina</taxon>
        <taxon>Malasseziomycetes</taxon>
        <taxon>Malasseziales</taxon>
        <taxon>Malasseziaceae</taxon>
        <taxon>Malassezia</taxon>
    </lineage>
</organism>
<dbReference type="EMBL" id="CP119934">
    <property type="protein sequence ID" value="WFD01343.1"/>
    <property type="molecule type" value="Genomic_DNA"/>
</dbReference>
<accession>A0AAF0DVU5</accession>
<evidence type="ECO:0000313" key="5">
    <source>
        <dbReference type="Proteomes" id="UP001214603"/>
    </source>
</evidence>
<keyword evidence="2" id="KW-1133">Transmembrane helix</keyword>
<keyword evidence="2" id="KW-0472">Membrane</keyword>
<dbReference type="PANTHER" id="PTHR13847">
    <property type="entry name" value="SARCOSINE DEHYDROGENASE-RELATED"/>
    <property type="match status" value="1"/>
</dbReference>
<dbReference type="Pfam" id="PF01266">
    <property type="entry name" value="DAO"/>
    <property type="match status" value="1"/>
</dbReference>
<keyword evidence="5" id="KW-1185">Reference proteome</keyword>
<evidence type="ECO:0000259" key="3">
    <source>
        <dbReference type="Pfam" id="PF01266"/>
    </source>
</evidence>
<dbReference type="AlphaFoldDB" id="A0AAF0DVU5"/>
<evidence type="ECO:0000313" key="4">
    <source>
        <dbReference type="EMBL" id="WFD01343.1"/>
    </source>
</evidence>
<dbReference type="Gene3D" id="3.30.9.10">
    <property type="entry name" value="D-Amino Acid Oxidase, subunit A, domain 2"/>
    <property type="match status" value="1"/>
</dbReference>
<dbReference type="InterPro" id="IPR036188">
    <property type="entry name" value="FAD/NAD-bd_sf"/>
</dbReference>
<protein>
    <recommendedName>
        <fullName evidence="3">FAD dependent oxidoreductase domain-containing protein</fullName>
    </recommendedName>
</protein>
<gene>
    <name evidence="4" type="ORF">MOBT1_000004</name>
</gene>
<feature type="transmembrane region" description="Helical" evidence="2">
    <location>
        <begin position="7"/>
        <end position="24"/>
    </location>
</feature>
<dbReference type="GO" id="GO:0042147">
    <property type="term" value="P:retrograde transport, endosome to Golgi"/>
    <property type="evidence" value="ECO:0007669"/>
    <property type="project" value="TreeGrafter"/>
</dbReference>
<feature type="domain" description="FAD dependent oxidoreductase" evidence="3">
    <location>
        <begin position="7"/>
        <end position="366"/>
    </location>
</feature>
<dbReference type="InterPro" id="IPR006076">
    <property type="entry name" value="FAD-dep_OxRdtase"/>
</dbReference>
<dbReference type="GO" id="GO:0005770">
    <property type="term" value="C:late endosome"/>
    <property type="evidence" value="ECO:0007669"/>
    <property type="project" value="TreeGrafter"/>
</dbReference>
<dbReference type="GO" id="GO:0005829">
    <property type="term" value="C:cytosol"/>
    <property type="evidence" value="ECO:0007669"/>
    <property type="project" value="GOC"/>
</dbReference>
<dbReference type="PANTHER" id="PTHR13847:SF150">
    <property type="entry name" value="OXIDOREDUCTASE TDA3-RELATED"/>
    <property type="match status" value="1"/>
</dbReference>
<dbReference type="Gene3D" id="3.50.50.60">
    <property type="entry name" value="FAD/NAD(P)-binding domain"/>
    <property type="match status" value="1"/>
</dbReference>
<evidence type="ECO:0000256" key="1">
    <source>
        <dbReference type="SAM" id="MobiDB-lite"/>
    </source>
</evidence>
<dbReference type="SUPFAM" id="SSF51905">
    <property type="entry name" value="FAD/NAD(P)-binding domain"/>
    <property type="match status" value="1"/>
</dbReference>
<name>A0AAF0DVU5_9BASI</name>
<feature type="region of interest" description="Disordered" evidence="1">
    <location>
        <begin position="102"/>
        <end position="128"/>
    </location>
</feature>
<evidence type="ECO:0000256" key="2">
    <source>
        <dbReference type="SAM" id="Phobius"/>
    </source>
</evidence>